<dbReference type="PANTHER" id="PTHR40036">
    <property type="entry name" value="MACROCIN O-METHYLTRANSFERASE"/>
    <property type="match status" value="1"/>
</dbReference>
<dbReference type="Pfam" id="PF05711">
    <property type="entry name" value="TylF"/>
    <property type="match status" value="1"/>
</dbReference>
<dbReference type="EMBL" id="CP014671">
    <property type="protein sequence ID" value="ANX03825.1"/>
    <property type="molecule type" value="Genomic_DNA"/>
</dbReference>
<proteinExistence type="predicted"/>
<dbReference type="AlphaFoldDB" id="A0A1B1YSU3"/>
<dbReference type="KEGG" id="gbi:PG2T_06195"/>
<reference evidence="2" key="1">
    <citation type="submission" date="2016-03" db="EMBL/GenBank/DDBJ databases">
        <title>Complete genome sequence of Solimmundus cernigliae, representing a novel lineage of polycyclic aromatic hydrocarbon degraders within the Gammaproteobacteria.</title>
        <authorList>
            <person name="Singleton D.R."/>
            <person name="Dickey A.N."/>
            <person name="Scholl E.H."/>
            <person name="Wright F.A."/>
            <person name="Aitken M.D."/>
        </authorList>
    </citation>
    <scope>NUCLEOTIDE SEQUENCE [LARGE SCALE GENOMIC DNA]</scope>
    <source>
        <strain evidence="2">TR3.2</strain>
    </source>
</reference>
<dbReference type="Gene3D" id="3.40.50.150">
    <property type="entry name" value="Vaccinia Virus protein VP39"/>
    <property type="match status" value="1"/>
</dbReference>
<accession>A0A1B1YSU3</accession>
<dbReference type="SUPFAM" id="SSF53335">
    <property type="entry name" value="S-adenosyl-L-methionine-dependent methyltransferases"/>
    <property type="match status" value="1"/>
</dbReference>
<dbReference type="STRING" id="1810504.PG2T_06195"/>
<keyword evidence="2" id="KW-1185">Reference proteome</keyword>
<sequence>MLKRILLNEFGAENGLRISYLLYCMDTSQPYNLDEVINIHRYQADKIAALRDDPDGQHNYRERMFGFPYTMIGRARLDSLQTMVETVLREEIPGDFLEAGAWRGGASIFMRALLDLWGDPARKVYVADSFQGLPPPQLEQDENLNFHLDPMLSVGLDVVQEHFARFGLLDDRVAFMPGWFEDSLKVPEPRQLAILRADGDLYQSTMDILDNLYHRMAPGGFVIIDDYGAIPACRRAVEDFRSAHGIDNPIHTIDWTGAYWRT</sequence>
<evidence type="ECO:0008006" key="3">
    <source>
        <dbReference type="Google" id="ProtNLM"/>
    </source>
</evidence>
<organism evidence="1 2">
    <name type="scientific">Immundisolibacter cernigliae</name>
    <dbReference type="NCBI Taxonomy" id="1810504"/>
    <lineage>
        <taxon>Bacteria</taxon>
        <taxon>Pseudomonadati</taxon>
        <taxon>Pseudomonadota</taxon>
        <taxon>Gammaproteobacteria</taxon>
        <taxon>Immundisolibacterales</taxon>
        <taxon>Immundisolibacteraceae</taxon>
        <taxon>Immundisolibacter</taxon>
    </lineage>
</organism>
<gene>
    <name evidence="1" type="ORF">PG2T_06195</name>
</gene>
<dbReference type="InParanoid" id="A0A1B1YSU3"/>
<protein>
    <recommendedName>
        <fullName evidence="3">Macrocin O-methyltransferase</fullName>
    </recommendedName>
</protein>
<evidence type="ECO:0000313" key="1">
    <source>
        <dbReference type="EMBL" id="ANX03825.1"/>
    </source>
</evidence>
<dbReference type="InterPro" id="IPR029063">
    <property type="entry name" value="SAM-dependent_MTases_sf"/>
</dbReference>
<name>A0A1B1YSU3_9GAMM</name>
<dbReference type="PANTHER" id="PTHR40036:SF1">
    <property type="entry name" value="MACROCIN O-METHYLTRANSFERASE"/>
    <property type="match status" value="1"/>
</dbReference>
<evidence type="ECO:0000313" key="2">
    <source>
        <dbReference type="Proteomes" id="UP000092952"/>
    </source>
</evidence>
<dbReference type="OrthoDB" id="9799872at2"/>
<dbReference type="InterPro" id="IPR008884">
    <property type="entry name" value="TylF_MeTrfase"/>
</dbReference>
<dbReference type="Proteomes" id="UP000092952">
    <property type="component" value="Chromosome"/>
</dbReference>